<dbReference type="Pfam" id="PF02108">
    <property type="entry name" value="FliH"/>
    <property type="match status" value="1"/>
</dbReference>
<evidence type="ECO:0000256" key="10">
    <source>
        <dbReference type="SAM" id="Coils"/>
    </source>
</evidence>
<dbReference type="GO" id="GO:0005829">
    <property type="term" value="C:cytosol"/>
    <property type="evidence" value="ECO:0007669"/>
    <property type="project" value="TreeGrafter"/>
</dbReference>
<protein>
    <submittedName>
        <fullName evidence="12">Flagellar assembly protein H</fullName>
    </submittedName>
</protein>
<dbReference type="PaxDb" id="166486-ERS852572_02375"/>
<reference evidence="12 13" key="1">
    <citation type="submission" date="2015-09" db="EMBL/GenBank/DDBJ databases">
        <authorList>
            <consortium name="Pathogen Informatics"/>
        </authorList>
    </citation>
    <scope>NUCLEOTIDE SEQUENCE [LARGE SCALE GENOMIC DNA]</scope>
    <source>
        <strain evidence="12 13">2789STDY5834960</strain>
    </source>
</reference>
<sequence>MTRSLSNLYKPWFVHTESQNTRVIDSNDHIQEFLKQQMVKQDRPVGPDGFAEGIITDKTENVIPVEEPEQDMIAVNEKAEQILSQARAQADVLIDDARQEAEAIRDEAKKQGYLEGQNTLEQEYNQKKQQLEQEQQQKKIQLQNSYQEKQKNMEKELVDVILNVFNKVFHIQFDDKKEILLHLIDNAIANIEDEKHFRIKVAGDNVSFLEKHKDEILDYVGHDIELEIVPDYTLNENACTIETDAGIFDCGVDVQLDNLMKDIKALCS</sequence>
<keyword evidence="4" id="KW-0375">Hydrogen ion transport</keyword>
<dbReference type="AlphaFoldDB" id="A0A173UWQ9"/>
<dbReference type="STRING" id="166486.ERS852572_02375"/>
<evidence type="ECO:0000256" key="8">
    <source>
        <dbReference type="ARBA" id="ARBA00023225"/>
    </source>
</evidence>
<keyword evidence="3" id="KW-0813">Transport</keyword>
<evidence type="ECO:0000256" key="4">
    <source>
        <dbReference type="ARBA" id="ARBA00022781"/>
    </source>
</evidence>
<keyword evidence="9" id="KW-0066">ATP synthesis</keyword>
<keyword evidence="12" id="KW-0969">Cilium</keyword>
<keyword evidence="12" id="KW-0966">Cell projection</keyword>
<dbReference type="PANTHER" id="PTHR34982">
    <property type="entry name" value="YOP PROTEINS TRANSLOCATION PROTEIN L"/>
    <property type="match status" value="1"/>
</dbReference>
<organism evidence="12 13">
    <name type="scientific">Roseburia intestinalis</name>
    <dbReference type="NCBI Taxonomy" id="166486"/>
    <lineage>
        <taxon>Bacteria</taxon>
        <taxon>Bacillati</taxon>
        <taxon>Bacillota</taxon>
        <taxon>Clostridia</taxon>
        <taxon>Lachnospirales</taxon>
        <taxon>Lachnospiraceae</taxon>
        <taxon>Roseburia</taxon>
    </lineage>
</organism>
<comment type="similarity">
    <text evidence="2">Belongs to the FliH family.</text>
</comment>
<evidence type="ECO:0000256" key="7">
    <source>
        <dbReference type="ARBA" id="ARBA00023065"/>
    </source>
</evidence>
<keyword evidence="7" id="KW-0406">Ion transport</keyword>
<dbReference type="CDD" id="cd06503">
    <property type="entry name" value="ATP-synt_Fo_b"/>
    <property type="match status" value="1"/>
</dbReference>
<dbReference type="Proteomes" id="UP000095350">
    <property type="component" value="Unassembled WGS sequence"/>
</dbReference>
<dbReference type="GO" id="GO:1902600">
    <property type="term" value="P:proton transmembrane transport"/>
    <property type="evidence" value="ECO:0007669"/>
    <property type="project" value="UniProtKB-KW"/>
</dbReference>
<keyword evidence="12" id="KW-0282">Flagellum</keyword>
<evidence type="ECO:0000313" key="13">
    <source>
        <dbReference type="Proteomes" id="UP000095350"/>
    </source>
</evidence>
<dbReference type="GO" id="GO:0006754">
    <property type="term" value="P:ATP biosynthetic process"/>
    <property type="evidence" value="ECO:0007669"/>
    <property type="project" value="UniProtKB-KW"/>
</dbReference>
<gene>
    <name evidence="12" type="ORF">ERS852572_02375</name>
</gene>
<dbReference type="InterPro" id="IPR028987">
    <property type="entry name" value="ATP_synth_B-like_membr_sf"/>
</dbReference>
<dbReference type="EMBL" id="CYXZ01000017">
    <property type="protein sequence ID" value="CUN19389.1"/>
    <property type="molecule type" value="Genomic_DNA"/>
</dbReference>
<evidence type="ECO:0000313" key="12">
    <source>
        <dbReference type="EMBL" id="CUN19389.1"/>
    </source>
</evidence>
<dbReference type="GO" id="GO:0044781">
    <property type="term" value="P:bacterial-type flagellum organization"/>
    <property type="evidence" value="ECO:0007669"/>
    <property type="project" value="UniProtKB-KW"/>
</dbReference>
<name>A0A173UWQ9_9FIRM</name>
<evidence type="ECO:0000256" key="1">
    <source>
        <dbReference type="ARBA" id="ARBA00003041"/>
    </source>
</evidence>
<dbReference type="InterPro" id="IPR018035">
    <property type="entry name" value="Flagellar_FliH/T3SS_HrpE"/>
</dbReference>
<keyword evidence="6" id="KW-0653">Protein transport</keyword>
<dbReference type="SUPFAM" id="SSF81573">
    <property type="entry name" value="F1F0 ATP synthase subunit B, membrane domain"/>
    <property type="match status" value="1"/>
</dbReference>
<dbReference type="GO" id="GO:0015031">
    <property type="term" value="P:protein transport"/>
    <property type="evidence" value="ECO:0007669"/>
    <property type="project" value="UniProtKB-KW"/>
</dbReference>
<evidence type="ECO:0000256" key="3">
    <source>
        <dbReference type="ARBA" id="ARBA00022448"/>
    </source>
</evidence>
<evidence type="ECO:0000256" key="2">
    <source>
        <dbReference type="ARBA" id="ARBA00006602"/>
    </source>
</evidence>
<evidence type="ECO:0000259" key="11">
    <source>
        <dbReference type="Pfam" id="PF02108"/>
    </source>
</evidence>
<comment type="function">
    <text evidence="1">Needed for flagellar regrowth and assembly.</text>
</comment>
<keyword evidence="10" id="KW-0175">Coiled coil</keyword>
<evidence type="ECO:0000256" key="6">
    <source>
        <dbReference type="ARBA" id="ARBA00022927"/>
    </source>
</evidence>
<feature type="coiled-coil region" evidence="10">
    <location>
        <begin position="76"/>
        <end position="152"/>
    </location>
</feature>
<evidence type="ECO:0000256" key="5">
    <source>
        <dbReference type="ARBA" id="ARBA00022795"/>
    </source>
</evidence>
<keyword evidence="5" id="KW-1005">Bacterial flagellum biogenesis</keyword>
<proteinExistence type="inferred from homology"/>
<dbReference type="PANTHER" id="PTHR34982:SF1">
    <property type="entry name" value="FLAGELLAR ASSEMBLY PROTEIN FLIH"/>
    <property type="match status" value="1"/>
</dbReference>
<accession>A0A173UWQ9</accession>
<keyword evidence="8" id="KW-1006">Bacterial flagellum protein export</keyword>
<dbReference type="InterPro" id="IPR051472">
    <property type="entry name" value="T3SS_Stator/FliH"/>
</dbReference>
<dbReference type="Gene3D" id="1.20.5.2950">
    <property type="match status" value="1"/>
</dbReference>
<feature type="domain" description="Flagellar assembly protein FliH/Type III secretion system HrpE" evidence="11">
    <location>
        <begin position="136"/>
        <end position="258"/>
    </location>
</feature>
<evidence type="ECO:0000256" key="9">
    <source>
        <dbReference type="ARBA" id="ARBA00023310"/>
    </source>
</evidence>